<sequence length="520" mass="56106">MEGGCCAGSRLLPSTGSCFPRPGPPVRPLERFLSSSEGVELRAAKKPALQTSRNGEGSGAGPPGCGSSVPPPLPLASPLPLATIGAVPSGVLLDETSFLSGLLVNGDGSFAVADEYYFANICDRNGKEVPAGESVRGWKRSSSSFSCNTCVVKGQWTAEEDSLLVKLVKQHGVRKWSKIAENLVGRIGKQCRERWHNHLRPDIKKDTWSEDEERLLVEAHEKVGNKWAEISKLIPGRTENSIKNHWNATKRRQQNSRRKTKKKVNHDENSSQPSILQEYIRKKALLDKGTTTTAVVKSSASPIIPMAASVNSTAAPPTSLKPDPALCNDSSASTTTHVDEDSLVMDFFVDSHGQALEGLDMMTCKQEEGFYGAGLANQALQPKQPSSAYDCEEVLHFLDMEHVEFLATAPEPGSCGSYTLPGLSCSSNGSSNSSNIGTTPRTSHISTDMYISHMLNGRSLASSMDVNHEQSPSRTAAVMDVNNTAAFSYCGWSSTWSCKGDMDLMEMIHMLKSCPIDGSP</sequence>
<dbReference type="SMART" id="SM00717">
    <property type="entry name" value="SANT"/>
    <property type="match status" value="2"/>
</dbReference>
<evidence type="ECO:0000259" key="5">
    <source>
        <dbReference type="PROSITE" id="PS51293"/>
    </source>
</evidence>
<reference evidence="7" key="1">
    <citation type="submission" date="2017-07" db="EMBL/GenBank/DDBJ databases">
        <title>Taro Niue Genome Assembly and Annotation.</title>
        <authorList>
            <person name="Atibalentja N."/>
            <person name="Keating K."/>
            <person name="Fields C.J."/>
        </authorList>
    </citation>
    <scope>NUCLEOTIDE SEQUENCE</scope>
    <source>
        <strain evidence="7">Niue_2</strain>
        <tissue evidence="7">Leaf</tissue>
    </source>
</reference>
<feature type="region of interest" description="Disordered" evidence="3">
    <location>
        <begin position="246"/>
        <end position="273"/>
    </location>
</feature>
<dbReference type="InterPro" id="IPR017884">
    <property type="entry name" value="SANT_dom"/>
</dbReference>
<evidence type="ECO:0000256" key="2">
    <source>
        <dbReference type="ARBA" id="ARBA00023125"/>
    </source>
</evidence>
<dbReference type="EMBL" id="NMUH01001722">
    <property type="protein sequence ID" value="MQL94866.1"/>
    <property type="molecule type" value="Genomic_DNA"/>
</dbReference>
<dbReference type="GO" id="GO:0000978">
    <property type="term" value="F:RNA polymerase II cis-regulatory region sequence-specific DNA binding"/>
    <property type="evidence" value="ECO:0007669"/>
    <property type="project" value="TreeGrafter"/>
</dbReference>
<evidence type="ECO:0000313" key="8">
    <source>
        <dbReference type="Proteomes" id="UP000652761"/>
    </source>
</evidence>
<dbReference type="InterPro" id="IPR017930">
    <property type="entry name" value="Myb_dom"/>
</dbReference>
<feature type="domain" description="HTH myb-type" evidence="6">
    <location>
        <begin position="204"/>
        <end position="254"/>
    </location>
</feature>
<dbReference type="FunFam" id="1.10.10.60:FF:000010">
    <property type="entry name" value="Transcriptional activator Myb isoform A"/>
    <property type="match status" value="1"/>
</dbReference>
<dbReference type="AlphaFoldDB" id="A0A843VIC2"/>
<name>A0A843VIC2_COLES</name>
<feature type="domain" description="SANT" evidence="5">
    <location>
        <begin position="203"/>
        <end position="254"/>
    </location>
</feature>
<dbReference type="SUPFAM" id="SSF46689">
    <property type="entry name" value="Homeodomain-like"/>
    <property type="match status" value="1"/>
</dbReference>
<evidence type="ECO:0000259" key="6">
    <source>
        <dbReference type="PROSITE" id="PS51294"/>
    </source>
</evidence>
<dbReference type="PANTHER" id="PTHR45614">
    <property type="entry name" value="MYB PROTEIN-RELATED"/>
    <property type="match status" value="1"/>
</dbReference>
<dbReference type="Proteomes" id="UP000652761">
    <property type="component" value="Unassembled WGS sequence"/>
</dbReference>
<keyword evidence="2" id="KW-0238">DNA-binding</keyword>
<keyword evidence="1" id="KW-0677">Repeat</keyword>
<dbReference type="PANTHER" id="PTHR45614:SF218">
    <property type="entry name" value="TRANSCRIPTION FACTOR MYB119-RELATED"/>
    <property type="match status" value="1"/>
</dbReference>
<evidence type="ECO:0000256" key="1">
    <source>
        <dbReference type="ARBA" id="ARBA00022737"/>
    </source>
</evidence>
<organism evidence="7 8">
    <name type="scientific">Colocasia esculenta</name>
    <name type="common">Wild taro</name>
    <name type="synonym">Arum esculentum</name>
    <dbReference type="NCBI Taxonomy" id="4460"/>
    <lineage>
        <taxon>Eukaryota</taxon>
        <taxon>Viridiplantae</taxon>
        <taxon>Streptophyta</taxon>
        <taxon>Embryophyta</taxon>
        <taxon>Tracheophyta</taxon>
        <taxon>Spermatophyta</taxon>
        <taxon>Magnoliopsida</taxon>
        <taxon>Liliopsida</taxon>
        <taxon>Araceae</taxon>
        <taxon>Aroideae</taxon>
        <taxon>Colocasieae</taxon>
        <taxon>Colocasia</taxon>
    </lineage>
</organism>
<dbReference type="GO" id="GO:0000981">
    <property type="term" value="F:DNA-binding transcription factor activity, RNA polymerase II-specific"/>
    <property type="evidence" value="ECO:0007669"/>
    <property type="project" value="TreeGrafter"/>
</dbReference>
<evidence type="ECO:0000313" key="7">
    <source>
        <dbReference type="EMBL" id="MQL94866.1"/>
    </source>
</evidence>
<proteinExistence type="predicted"/>
<dbReference type="InterPro" id="IPR001005">
    <property type="entry name" value="SANT/Myb"/>
</dbReference>
<feature type="region of interest" description="Disordered" evidence="3">
    <location>
        <begin position="43"/>
        <end position="71"/>
    </location>
</feature>
<comment type="caution">
    <text evidence="7">The sequence shown here is derived from an EMBL/GenBank/DDBJ whole genome shotgun (WGS) entry which is preliminary data.</text>
</comment>
<feature type="compositionally biased region" description="Basic residues" evidence="3">
    <location>
        <begin position="248"/>
        <end position="264"/>
    </location>
</feature>
<keyword evidence="8" id="KW-1185">Reference proteome</keyword>
<dbReference type="InterPro" id="IPR050560">
    <property type="entry name" value="MYB_TF"/>
</dbReference>
<evidence type="ECO:0000256" key="3">
    <source>
        <dbReference type="SAM" id="MobiDB-lite"/>
    </source>
</evidence>
<dbReference type="GO" id="GO:0005634">
    <property type="term" value="C:nucleus"/>
    <property type="evidence" value="ECO:0007669"/>
    <property type="project" value="TreeGrafter"/>
</dbReference>
<feature type="domain" description="HTH myb-type" evidence="6">
    <location>
        <begin position="151"/>
        <end position="203"/>
    </location>
</feature>
<dbReference type="Gene3D" id="1.10.10.60">
    <property type="entry name" value="Homeodomain-like"/>
    <property type="match status" value="2"/>
</dbReference>
<feature type="domain" description="Myb-like" evidence="4">
    <location>
        <begin position="200"/>
        <end position="250"/>
    </location>
</feature>
<dbReference type="InterPro" id="IPR009057">
    <property type="entry name" value="Homeodomain-like_sf"/>
</dbReference>
<dbReference type="Pfam" id="PF13921">
    <property type="entry name" value="Myb_DNA-bind_6"/>
    <property type="match status" value="1"/>
</dbReference>
<dbReference type="OrthoDB" id="2143914at2759"/>
<dbReference type="PROSITE" id="PS51294">
    <property type="entry name" value="HTH_MYB"/>
    <property type="match status" value="2"/>
</dbReference>
<feature type="domain" description="Myb-like" evidence="4">
    <location>
        <begin position="148"/>
        <end position="199"/>
    </location>
</feature>
<dbReference type="PROSITE" id="PS51293">
    <property type="entry name" value="SANT"/>
    <property type="match status" value="1"/>
</dbReference>
<evidence type="ECO:0000259" key="4">
    <source>
        <dbReference type="PROSITE" id="PS50090"/>
    </source>
</evidence>
<gene>
    <name evidence="7" type="ORF">Taro_027516</name>
</gene>
<dbReference type="CDD" id="cd00167">
    <property type="entry name" value="SANT"/>
    <property type="match status" value="2"/>
</dbReference>
<dbReference type="PROSITE" id="PS50090">
    <property type="entry name" value="MYB_LIKE"/>
    <property type="match status" value="2"/>
</dbReference>
<accession>A0A843VIC2</accession>
<protein>
    <submittedName>
        <fullName evidence="7">Uncharacterized protein</fullName>
    </submittedName>
</protein>